<feature type="transmembrane region" description="Helical" evidence="1">
    <location>
        <begin position="62"/>
        <end position="77"/>
    </location>
</feature>
<sequence length="95" mass="10341">MIDLALKLLLLIACSAILVRCEPALNRMSPCTPWPIRYALLLIALGALLGIFGLLDGGSTNPATVILACGIAILLMGERRLRHLFNHRKQGDRHA</sequence>
<evidence type="ECO:0000313" key="3">
    <source>
        <dbReference type="Proteomes" id="UP001479520"/>
    </source>
</evidence>
<evidence type="ECO:0000313" key="2">
    <source>
        <dbReference type="EMBL" id="WZJ20322.1"/>
    </source>
</evidence>
<evidence type="ECO:0000256" key="1">
    <source>
        <dbReference type="SAM" id="Phobius"/>
    </source>
</evidence>
<gene>
    <name evidence="2" type="ORF">AADV58_10185</name>
</gene>
<dbReference type="EMBL" id="CP151406">
    <property type="protein sequence ID" value="WZJ20322.1"/>
    <property type="molecule type" value="Genomic_DNA"/>
</dbReference>
<name>A0ABZ2XDE8_9RHOO</name>
<feature type="transmembrane region" description="Helical" evidence="1">
    <location>
        <begin position="37"/>
        <end position="55"/>
    </location>
</feature>
<keyword evidence="1" id="KW-0472">Membrane</keyword>
<keyword evidence="3" id="KW-1185">Reference proteome</keyword>
<organism evidence="2 3">
    <name type="scientific">Azonexus hydrophilus</name>
    <dbReference type="NCBI Taxonomy" id="418702"/>
    <lineage>
        <taxon>Bacteria</taxon>
        <taxon>Pseudomonadati</taxon>
        <taxon>Pseudomonadota</taxon>
        <taxon>Betaproteobacteria</taxon>
        <taxon>Rhodocyclales</taxon>
        <taxon>Azonexaceae</taxon>
        <taxon>Azonexus</taxon>
    </lineage>
</organism>
<proteinExistence type="predicted"/>
<protein>
    <submittedName>
        <fullName evidence="2">Uncharacterized protein</fullName>
    </submittedName>
</protein>
<reference evidence="2 3" key="1">
    <citation type="submission" date="2024-04" db="EMBL/GenBank/DDBJ databases">
        <title>Dissimilatory iodate-reducing microorganisms contribute to the enrichment of iodine in groundwater.</title>
        <authorList>
            <person name="Jiang Z."/>
        </authorList>
    </citation>
    <scope>NUCLEOTIDE SEQUENCE [LARGE SCALE GENOMIC DNA]</scope>
    <source>
        <strain evidence="2 3">NCP973</strain>
    </source>
</reference>
<keyword evidence="1" id="KW-1133">Transmembrane helix</keyword>
<accession>A0ABZ2XDE8</accession>
<keyword evidence="1" id="KW-0812">Transmembrane</keyword>
<dbReference type="RefSeq" id="WP_341743093.1">
    <property type="nucleotide sequence ID" value="NZ_CP151406.1"/>
</dbReference>
<dbReference type="Proteomes" id="UP001479520">
    <property type="component" value="Chromosome"/>
</dbReference>